<reference evidence="1 2" key="1">
    <citation type="journal article" date="2018" name="PLoS Genet.">
        <title>Population sequencing reveals clonal diversity and ancestral inbreeding in the grapevine cultivar Chardonnay.</title>
        <authorList>
            <person name="Roach M.J."/>
            <person name="Johnson D.L."/>
            <person name="Bohlmann J."/>
            <person name="van Vuuren H.J."/>
            <person name="Jones S.J."/>
            <person name="Pretorius I.S."/>
            <person name="Schmidt S.A."/>
            <person name="Borneman A.R."/>
        </authorList>
    </citation>
    <scope>NUCLEOTIDE SEQUENCE [LARGE SCALE GENOMIC DNA]</scope>
    <source>
        <strain evidence="2">cv. Chardonnay</strain>
        <tissue evidence="1">Leaf</tissue>
    </source>
</reference>
<evidence type="ECO:0008006" key="3">
    <source>
        <dbReference type="Google" id="ProtNLM"/>
    </source>
</evidence>
<dbReference type="Proteomes" id="UP000288805">
    <property type="component" value="Unassembled WGS sequence"/>
</dbReference>
<evidence type="ECO:0000313" key="1">
    <source>
        <dbReference type="EMBL" id="RVW86220.1"/>
    </source>
</evidence>
<accession>A0A438HP39</accession>
<name>A0A438HP39_VITVI</name>
<organism evidence="1 2">
    <name type="scientific">Vitis vinifera</name>
    <name type="common">Grape</name>
    <dbReference type="NCBI Taxonomy" id="29760"/>
    <lineage>
        <taxon>Eukaryota</taxon>
        <taxon>Viridiplantae</taxon>
        <taxon>Streptophyta</taxon>
        <taxon>Embryophyta</taxon>
        <taxon>Tracheophyta</taxon>
        <taxon>Spermatophyta</taxon>
        <taxon>Magnoliopsida</taxon>
        <taxon>eudicotyledons</taxon>
        <taxon>Gunneridae</taxon>
        <taxon>Pentapetalae</taxon>
        <taxon>rosids</taxon>
        <taxon>Vitales</taxon>
        <taxon>Vitaceae</taxon>
        <taxon>Viteae</taxon>
        <taxon>Vitis</taxon>
    </lineage>
</organism>
<evidence type="ECO:0000313" key="2">
    <source>
        <dbReference type="Proteomes" id="UP000288805"/>
    </source>
</evidence>
<protein>
    <recommendedName>
        <fullName evidence="3">DUF4283 domain-containing protein</fullName>
    </recommendedName>
</protein>
<dbReference type="EMBL" id="QGNW01000196">
    <property type="protein sequence ID" value="RVW86220.1"/>
    <property type="molecule type" value="Genomic_DNA"/>
</dbReference>
<comment type="caution">
    <text evidence="1">The sequence shown here is derived from an EMBL/GenBank/DDBJ whole genome shotgun (WGS) entry which is preliminary data.</text>
</comment>
<gene>
    <name evidence="1" type="ORF">CK203_046053</name>
</gene>
<dbReference type="AlphaFoldDB" id="A0A438HP39"/>
<sequence>MDNTKVLGKFREGWIELQGLPFHLWSEEHLKKIVEQWGMVEQRVLPALIEVKDGGQLFDHQSNPRLRRVLRNPWQSNGKLRNMKNRIFEVLCHKQIGNARMSGQGVRTHHRRAAEYGLWQAFGMK</sequence>
<proteinExistence type="predicted"/>